<reference evidence="1" key="1">
    <citation type="journal article" date="2021" name="Antonie Van Leeuwenhoek">
        <title>Draft genome and description of Waterburya agarophytonicola gen. nov. sp. nov. (Pleurocapsales, Cyanobacteria): a seaweed symbiont.</title>
        <authorList>
            <person name="Bonthond G."/>
            <person name="Shalygin S."/>
            <person name="Bayer T."/>
            <person name="Weinberger F."/>
        </authorList>
    </citation>
    <scope>NUCLEOTIDE SEQUENCE</scope>
    <source>
        <strain evidence="1">KI4</strain>
    </source>
</reference>
<dbReference type="RefSeq" id="WP_229639429.1">
    <property type="nucleotide sequence ID" value="NZ_JADWDC010000009.1"/>
</dbReference>
<evidence type="ECO:0000313" key="2">
    <source>
        <dbReference type="Proteomes" id="UP000729733"/>
    </source>
</evidence>
<gene>
    <name evidence="1" type="ORF">I4641_05280</name>
</gene>
<dbReference type="AlphaFoldDB" id="A0A964BN15"/>
<organism evidence="1 2">
    <name type="scientific">Waterburya agarophytonicola KI4</name>
    <dbReference type="NCBI Taxonomy" id="2874699"/>
    <lineage>
        <taxon>Bacteria</taxon>
        <taxon>Bacillati</taxon>
        <taxon>Cyanobacteriota</taxon>
        <taxon>Cyanophyceae</taxon>
        <taxon>Pleurocapsales</taxon>
        <taxon>Hyellaceae</taxon>
        <taxon>Waterburya</taxon>
        <taxon>Waterburya agarophytonicola</taxon>
    </lineage>
</organism>
<dbReference type="EMBL" id="JADWDC010000009">
    <property type="protein sequence ID" value="MCC0176388.1"/>
    <property type="molecule type" value="Genomic_DNA"/>
</dbReference>
<evidence type="ECO:0000313" key="1">
    <source>
        <dbReference type="EMBL" id="MCC0176388.1"/>
    </source>
</evidence>
<keyword evidence="2" id="KW-1185">Reference proteome</keyword>
<comment type="caution">
    <text evidence="1">The sequence shown here is derived from an EMBL/GenBank/DDBJ whole genome shotgun (WGS) entry which is preliminary data.</text>
</comment>
<accession>A0A964BN15</accession>
<sequence length="65" mass="7304">MMTIEILVGIDDCTLAVYRCVDQTYRFSVFNVMGQIYTCNSSFPTLSSAKLMGNSTIKRLAIEKN</sequence>
<name>A0A964BN15_9CYAN</name>
<protein>
    <submittedName>
        <fullName evidence="1">Uncharacterized protein</fullName>
    </submittedName>
</protein>
<dbReference type="Proteomes" id="UP000729733">
    <property type="component" value="Unassembled WGS sequence"/>
</dbReference>
<proteinExistence type="predicted"/>